<protein>
    <submittedName>
        <fullName evidence="3">SRPBCC domain-containing protein</fullName>
    </submittedName>
</protein>
<comment type="similarity">
    <text evidence="1">Belongs to the AHA1 family.</text>
</comment>
<dbReference type="Proteomes" id="UP001501461">
    <property type="component" value="Unassembled WGS sequence"/>
</dbReference>
<comment type="caution">
    <text evidence="3">The sequence shown here is derived from an EMBL/GenBank/DDBJ whole genome shotgun (WGS) entry which is preliminary data.</text>
</comment>
<evidence type="ECO:0000256" key="1">
    <source>
        <dbReference type="ARBA" id="ARBA00006817"/>
    </source>
</evidence>
<dbReference type="Gene3D" id="3.30.530.20">
    <property type="match status" value="1"/>
</dbReference>
<dbReference type="Pfam" id="PF08327">
    <property type="entry name" value="AHSA1"/>
    <property type="match status" value="1"/>
</dbReference>
<sequence length="149" mass="16752">MSKTDMTQAFTMIRNLDATPQQVWHAWTDPDAISDWWHPRDTSTPREEVEVDVRVGGHYIYTMVNDGTGERVVTGGVYKEVIPPKRLVFTWGEPGGDPEDTPVVTVTLEPDNNATLMTFELRGFSGQPGDGFVYDGWDEALDVLEEYLA</sequence>
<organism evidence="3 4">
    <name type="scientific">Yaniella flava</name>
    <dbReference type="NCBI Taxonomy" id="287930"/>
    <lineage>
        <taxon>Bacteria</taxon>
        <taxon>Bacillati</taxon>
        <taxon>Actinomycetota</taxon>
        <taxon>Actinomycetes</taxon>
        <taxon>Micrococcales</taxon>
        <taxon>Micrococcaceae</taxon>
        <taxon>Yaniella</taxon>
    </lineage>
</organism>
<evidence type="ECO:0000313" key="4">
    <source>
        <dbReference type="Proteomes" id="UP001501461"/>
    </source>
</evidence>
<reference evidence="4" key="1">
    <citation type="journal article" date="2019" name="Int. J. Syst. Evol. Microbiol.">
        <title>The Global Catalogue of Microorganisms (GCM) 10K type strain sequencing project: providing services to taxonomists for standard genome sequencing and annotation.</title>
        <authorList>
            <consortium name="The Broad Institute Genomics Platform"/>
            <consortium name="The Broad Institute Genome Sequencing Center for Infectious Disease"/>
            <person name="Wu L."/>
            <person name="Ma J."/>
        </authorList>
    </citation>
    <scope>NUCLEOTIDE SEQUENCE [LARGE SCALE GENOMIC DNA]</scope>
    <source>
        <strain evidence="4">JCM 13595</strain>
    </source>
</reference>
<proteinExistence type="inferred from homology"/>
<dbReference type="CDD" id="cd07814">
    <property type="entry name" value="SRPBCC_CalC_Aha1-like"/>
    <property type="match status" value="1"/>
</dbReference>
<evidence type="ECO:0000313" key="3">
    <source>
        <dbReference type="EMBL" id="GAA2029951.1"/>
    </source>
</evidence>
<dbReference type="InterPro" id="IPR013538">
    <property type="entry name" value="ASHA1/2-like_C"/>
</dbReference>
<dbReference type="EMBL" id="BAAAMN010000013">
    <property type="protein sequence ID" value="GAA2029951.1"/>
    <property type="molecule type" value="Genomic_DNA"/>
</dbReference>
<dbReference type="InterPro" id="IPR023393">
    <property type="entry name" value="START-like_dom_sf"/>
</dbReference>
<keyword evidence="4" id="KW-1185">Reference proteome</keyword>
<feature type="domain" description="Activator of Hsp90 ATPase homologue 1/2-like C-terminal" evidence="2">
    <location>
        <begin position="17"/>
        <end position="148"/>
    </location>
</feature>
<accession>A0ABP5FQV0</accession>
<evidence type="ECO:0000259" key="2">
    <source>
        <dbReference type="Pfam" id="PF08327"/>
    </source>
</evidence>
<gene>
    <name evidence="3" type="ORF">GCM10009720_07290</name>
</gene>
<name>A0ABP5FQV0_9MICC</name>
<dbReference type="SUPFAM" id="SSF55961">
    <property type="entry name" value="Bet v1-like"/>
    <property type="match status" value="1"/>
</dbReference>
<dbReference type="RefSeq" id="WP_343956231.1">
    <property type="nucleotide sequence ID" value="NZ_BAAAMN010000013.1"/>
</dbReference>